<feature type="compositionally biased region" description="Basic and acidic residues" evidence="1">
    <location>
        <begin position="1"/>
        <end position="28"/>
    </location>
</feature>
<evidence type="ECO:0008006" key="4">
    <source>
        <dbReference type="Google" id="ProtNLM"/>
    </source>
</evidence>
<comment type="caution">
    <text evidence="2">The sequence shown here is derived from an EMBL/GenBank/DDBJ whole genome shotgun (WGS) entry which is preliminary data.</text>
</comment>
<dbReference type="EMBL" id="MVGC01000217">
    <property type="protein sequence ID" value="RJE21597.1"/>
    <property type="molecule type" value="Genomic_DNA"/>
</dbReference>
<dbReference type="OrthoDB" id="3357271at2759"/>
<feature type="compositionally biased region" description="Basic and acidic residues" evidence="1">
    <location>
        <begin position="262"/>
        <end position="275"/>
    </location>
</feature>
<feature type="compositionally biased region" description="Basic and acidic residues" evidence="1">
    <location>
        <begin position="40"/>
        <end position="51"/>
    </location>
</feature>
<keyword evidence="3" id="KW-1185">Reference proteome</keyword>
<evidence type="ECO:0000313" key="2">
    <source>
        <dbReference type="EMBL" id="RJE21597.1"/>
    </source>
</evidence>
<dbReference type="Proteomes" id="UP000266188">
    <property type="component" value="Unassembled WGS sequence"/>
</dbReference>
<evidence type="ECO:0000313" key="3">
    <source>
        <dbReference type="Proteomes" id="UP000266188"/>
    </source>
</evidence>
<feature type="region of interest" description="Disordered" evidence="1">
    <location>
        <begin position="1"/>
        <end position="362"/>
    </location>
</feature>
<gene>
    <name evidence="2" type="ORF">PHISCL_06057</name>
</gene>
<organism evidence="2 3">
    <name type="scientific">Aspergillus sclerotialis</name>
    <dbReference type="NCBI Taxonomy" id="2070753"/>
    <lineage>
        <taxon>Eukaryota</taxon>
        <taxon>Fungi</taxon>
        <taxon>Dikarya</taxon>
        <taxon>Ascomycota</taxon>
        <taxon>Pezizomycotina</taxon>
        <taxon>Eurotiomycetes</taxon>
        <taxon>Eurotiomycetidae</taxon>
        <taxon>Eurotiales</taxon>
        <taxon>Aspergillaceae</taxon>
        <taxon>Aspergillus</taxon>
        <taxon>Aspergillus subgen. Polypaecilum</taxon>
    </lineage>
</organism>
<accession>A0A3A2ZJM4</accession>
<name>A0A3A2ZJM4_9EURO</name>
<sequence>MSGFKDVLKEGWHPKGKTGGKESWRGDFKGINQVAGWMGKGKDPYESERTNHVSKPLSSLKDPASFGPPPKHIKRGLGAPLSNEQIDSQNARQQEAEIEEEEPAKPAPPQLPYRADRTGLSRTTNLPPPPPRRINSSTDSASTGSSRPKAPPPPIPPRRQSPSPPPAYTPEPTIADSSDGYLNQQATSNLSRAGVSVPALGIGDNNSGNAPVNELQSRFARMDTNSPSSASPAPPPPARGASYQSNSSSSTPASQSQSTFNHFKERHSDQIEAGKQKISGINEKYGISRRINNFIEDQKSPAHQGPPPPPHPNRSSSNTDMNTMNRKKAPPPPPPKKPEMRSSAANSPSPVPPPLPLDTKPR</sequence>
<evidence type="ECO:0000256" key="1">
    <source>
        <dbReference type="SAM" id="MobiDB-lite"/>
    </source>
</evidence>
<feature type="compositionally biased region" description="Pro residues" evidence="1">
    <location>
        <begin position="149"/>
        <end position="169"/>
    </location>
</feature>
<dbReference type="AlphaFoldDB" id="A0A3A2ZJM4"/>
<proteinExistence type="predicted"/>
<dbReference type="STRING" id="2070753.A0A3A2ZJM4"/>
<feature type="compositionally biased region" description="Low complexity" evidence="1">
    <location>
        <begin position="242"/>
        <end position="258"/>
    </location>
</feature>
<feature type="compositionally biased region" description="Polar residues" evidence="1">
    <location>
        <begin position="204"/>
        <end position="216"/>
    </location>
</feature>
<feature type="compositionally biased region" description="Polar residues" evidence="1">
    <location>
        <begin position="180"/>
        <end position="191"/>
    </location>
</feature>
<feature type="compositionally biased region" description="Low complexity" evidence="1">
    <location>
        <begin position="136"/>
        <end position="148"/>
    </location>
</feature>
<protein>
    <recommendedName>
        <fullName evidence="4">Glyceraldehyde 3-phosphate dehydrogenase</fullName>
    </recommendedName>
</protein>
<reference evidence="3" key="1">
    <citation type="submission" date="2017-02" db="EMBL/GenBank/DDBJ databases">
        <authorList>
            <person name="Tafer H."/>
            <person name="Lopandic K."/>
        </authorList>
    </citation>
    <scope>NUCLEOTIDE SEQUENCE [LARGE SCALE GENOMIC DNA]</scope>
    <source>
        <strain evidence="3">CBS 366.77</strain>
    </source>
</reference>
<feature type="compositionally biased region" description="Polar residues" evidence="1">
    <location>
        <begin position="313"/>
        <end position="324"/>
    </location>
</feature>